<feature type="binding site" evidence="8">
    <location>
        <position position="292"/>
    </location>
    <ligand>
        <name>ATP</name>
        <dbReference type="ChEBI" id="CHEBI:30616"/>
    </ligand>
</feature>
<keyword evidence="2 8" id="KW-0820">tRNA-binding</keyword>
<dbReference type="GO" id="GO:0000049">
    <property type="term" value="F:tRNA binding"/>
    <property type="evidence" value="ECO:0007669"/>
    <property type="project" value="UniProtKB-UniRule"/>
</dbReference>
<comment type="similarity">
    <text evidence="8">Belongs to the ThiI family.</text>
</comment>
<protein>
    <recommendedName>
        <fullName evidence="8">Probable tRNA sulfurtransferase</fullName>
        <ecNumber evidence="8">2.8.1.4</ecNumber>
    </recommendedName>
    <alternativeName>
        <fullName evidence="8">Sulfur carrier protein ThiS sulfurtransferase</fullName>
    </alternativeName>
    <alternativeName>
        <fullName evidence="8">Thiamine biosynthesis protein ThiI</fullName>
    </alternativeName>
    <alternativeName>
        <fullName evidence="8">tRNA 4-thiouridine synthase</fullName>
    </alternativeName>
</protein>
<evidence type="ECO:0000313" key="10">
    <source>
        <dbReference type="EMBL" id="GAA0644202.1"/>
    </source>
</evidence>
<dbReference type="InterPro" id="IPR003720">
    <property type="entry name" value="tRNA_STrfase"/>
</dbReference>
<dbReference type="InterPro" id="IPR054173">
    <property type="entry name" value="ThiI_fer"/>
</dbReference>
<comment type="caution">
    <text evidence="10">The sequence shown here is derived from an EMBL/GenBank/DDBJ whole genome shotgun (WGS) entry which is preliminary data.</text>
</comment>
<sequence length="390" mass="41821">MIPPGADTVLVRHGDVGSKSAKVQSDMERVLRENLERTLESRDIEAAVDVRWARIFARGDDVDAIADAATDAFGVVSASPCLVVDPSMRGIRRALANTAREHYDGGAFAVEARRAGSHDFTSQDIGRDGGEAVWEAVENDFQPEVDLDDPDITFFVECRDDAAYVFLEKRDGPGGLPLGTQRPLVALVSGGIDSPVAAYEAMKRGAPVIPVYLDLGPYGGPDHEARAIETVRRLSAYASGRDLTVHRVPTGPAVERVVEATGAERMLVYRRLMYRIAEAVAEEAGAVGVVTGEALGQKSSQTAANFAAVDDATTLPIHRPLFTRDKQDIVSQARDIGTFDTATVNAGCNRIAPDYPETNADPAAVRAAVPDDLPCLIETAVEDRDLVEVP</sequence>
<comment type="caution">
    <text evidence="8">Lacks conserved residue(s) required for the propagation of feature annotation.</text>
</comment>
<dbReference type="GO" id="GO:0002937">
    <property type="term" value="P:tRNA 4-thiouridine biosynthesis"/>
    <property type="evidence" value="ECO:0007669"/>
    <property type="project" value="TreeGrafter"/>
</dbReference>
<comment type="pathway">
    <text evidence="8">Cofactor biosynthesis; thiamine diphosphate biosynthesis.</text>
</comment>
<dbReference type="HAMAP" id="MF_00021">
    <property type="entry name" value="ThiI"/>
    <property type="match status" value="1"/>
</dbReference>
<dbReference type="EMBL" id="BAAADU010000002">
    <property type="protein sequence ID" value="GAA0644202.1"/>
    <property type="molecule type" value="Genomic_DNA"/>
</dbReference>
<evidence type="ECO:0000256" key="8">
    <source>
        <dbReference type="HAMAP-Rule" id="MF_00021"/>
    </source>
</evidence>
<dbReference type="Proteomes" id="UP001500194">
    <property type="component" value="Unassembled WGS sequence"/>
</dbReference>
<evidence type="ECO:0000259" key="9">
    <source>
        <dbReference type="PROSITE" id="PS51165"/>
    </source>
</evidence>
<dbReference type="Pfam" id="PF22025">
    <property type="entry name" value="ThiI_fer"/>
    <property type="match status" value="1"/>
</dbReference>
<dbReference type="Gene3D" id="3.40.50.620">
    <property type="entry name" value="HUPs"/>
    <property type="match status" value="1"/>
</dbReference>
<comment type="function">
    <text evidence="8">Catalyzes the ATP-dependent transfer of a sulfur to tRNA to produce 4-thiouridine in position 8 of tRNAs, which functions as a near-UV photosensor. Also catalyzes the transfer of sulfur to the sulfur carrier protein ThiS, forming ThiS-thiocarboxylate. This is a step in the synthesis of thiazole, in the thiamine biosynthesis pathway. The sulfur is donated as persulfide by IscS.</text>
</comment>
<dbReference type="InterPro" id="IPR004114">
    <property type="entry name" value="THUMP_dom"/>
</dbReference>
<dbReference type="PANTHER" id="PTHR43209">
    <property type="entry name" value="TRNA SULFURTRANSFERASE"/>
    <property type="match status" value="1"/>
</dbReference>
<dbReference type="GO" id="GO:0005829">
    <property type="term" value="C:cytosol"/>
    <property type="evidence" value="ECO:0007669"/>
    <property type="project" value="TreeGrafter"/>
</dbReference>
<keyword evidence="4 8" id="KW-0547">Nucleotide-binding</keyword>
<dbReference type="Pfam" id="PF02926">
    <property type="entry name" value="THUMP"/>
    <property type="match status" value="1"/>
</dbReference>
<feature type="domain" description="THUMP" evidence="9">
    <location>
        <begin position="63"/>
        <end position="169"/>
    </location>
</feature>
<dbReference type="InterPro" id="IPR020536">
    <property type="entry name" value="ThiI_AANH"/>
</dbReference>
<dbReference type="PANTHER" id="PTHR43209:SF1">
    <property type="entry name" value="TRNA SULFURTRANSFERASE"/>
    <property type="match status" value="1"/>
</dbReference>
<dbReference type="InterPro" id="IPR049962">
    <property type="entry name" value="THUMP_ThiI"/>
</dbReference>
<keyword evidence="1 8" id="KW-0963">Cytoplasm</keyword>
<comment type="subcellular location">
    <subcellularLocation>
        <location evidence="8">Cytoplasm</location>
    </subcellularLocation>
</comment>
<dbReference type="GO" id="GO:0004810">
    <property type="term" value="F:CCA tRNA nucleotidyltransferase activity"/>
    <property type="evidence" value="ECO:0007669"/>
    <property type="project" value="InterPro"/>
</dbReference>
<keyword evidence="3 8" id="KW-0808">Transferase</keyword>
<dbReference type="EC" id="2.8.1.4" evidence="8"/>
<keyword evidence="11" id="KW-1185">Reference proteome</keyword>
<keyword evidence="6 8" id="KW-0694">RNA-binding</keyword>
<accession>A0AAV3SYK5</accession>
<feature type="binding site" evidence="8">
    <location>
        <begin position="187"/>
        <end position="188"/>
    </location>
    <ligand>
        <name>ATP</name>
        <dbReference type="ChEBI" id="CHEBI:30616"/>
    </ligand>
</feature>
<dbReference type="AlphaFoldDB" id="A0AAV3SYK5"/>
<organism evidence="10 11">
    <name type="scientific">Salarchaeum japonicum</name>
    <dbReference type="NCBI Taxonomy" id="555573"/>
    <lineage>
        <taxon>Archaea</taxon>
        <taxon>Methanobacteriati</taxon>
        <taxon>Methanobacteriota</taxon>
        <taxon>Stenosarchaea group</taxon>
        <taxon>Halobacteria</taxon>
        <taxon>Halobacteriales</taxon>
        <taxon>Halobacteriaceae</taxon>
    </lineage>
</organism>
<dbReference type="SUPFAM" id="SSF52402">
    <property type="entry name" value="Adenine nucleotide alpha hydrolases-like"/>
    <property type="match status" value="1"/>
</dbReference>
<dbReference type="GO" id="GO:0140741">
    <property type="term" value="F:tRNA-uracil-4 sulfurtransferase activity"/>
    <property type="evidence" value="ECO:0007669"/>
    <property type="project" value="UniProtKB-EC"/>
</dbReference>
<dbReference type="SUPFAM" id="SSF143437">
    <property type="entry name" value="THUMP domain-like"/>
    <property type="match status" value="1"/>
</dbReference>
<gene>
    <name evidence="8" type="primary">thiI</name>
    <name evidence="10" type="ORF">GCM10009019_02620</name>
</gene>
<dbReference type="InterPro" id="IPR014729">
    <property type="entry name" value="Rossmann-like_a/b/a_fold"/>
</dbReference>
<dbReference type="InterPro" id="IPR050102">
    <property type="entry name" value="tRNA_sulfurtransferase_ThiI"/>
</dbReference>
<keyword evidence="5 8" id="KW-0067">ATP-binding</keyword>
<dbReference type="RefSeq" id="WP_227262016.1">
    <property type="nucleotide sequence ID" value="NZ_BAAADU010000002.1"/>
</dbReference>
<evidence type="ECO:0000256" key="2">
    <source>
        <dbReference type="ARBA" id="ARBA00022555"/>
    </source>
</evidence>
<dbReference type="GO" id="GO:0005524">
    <property type="term" value="F:ATP binding"/>
    <property type="evidence" value="ECO:0007669"/>
    <property type="project" value="UniProtKB-UniRule"/>
</dbReference>
<keyword evidence="7 8" id="KW-0784">Thiamine biosynthesis</keyword>
<name>A0AAV3SYK5_9EURY</name>
<evidence type="ECO:0000256" key="5">
    <source>
        <dbReference type="ARBA" id="ARBA00022840"/>
    </source>
</evidence>
<dbReference type="PROSITE" id="PS51165">
    <property type="entry name" value="THUMP"/>
    <property type="match status" value="1"/>
</dbReference>
<dbReference type="Pfam" id="PF02568">
    <property type="entry name" value="ThiI"/>
    <property type="match status" value="1"/>
</dbReference>
<dbReference type="GO" id="GO:0009228">
    <property type="term" value="P:thiamine biosynthetic process"/>
    <property type="evidence" value="ECO:0007669"/>
    <property type="project" value="UniProtKB-KW"/>
</dbReference>
<evidence type="ECO:0000313" key="11">
    <source>
        <dbReference type="Proteomes" id="UP001500194"/>
    </source>
</evidence>
<comment type="catalytic activity">
    <reaction evidence="8">
        <text>[ThiS sulfur-carrier protein]-C-terminal Gly-Gly-AMP + S-sulfanyl-L-cysteinyl-[cysteine desulfurase] + AH2 = [ThiS sulfur-carrier protein]-C-terminal-Gly-aminoethanethioate + L-cysteinyl-[cysteine desulfurase] + A + AMP + 2 H(+)</text>
        <dbReference type="Rhea" id="RHEA:43340"/>
        <dbReference type="Rhea" id="RHEA-COMP:12157"/>
        <dbReference type="Rhea" id="RHEA-COMP:12158"/>
        <dbReference type="Rhea" id="RHEA-COMP:12910"/>
        <dbReference type="Rhea" id="RHEA-COMP:19908"/>
        <dbReference type="ChEBI" id="CHEBI:13193"/>
        <dbReference type="ChEBI" id="CHEBI:15378"/>
        <dbReference type="ChEBI" id="CHEBI:17499"/>
        <dbReference type="ChEBI" id="CHEBI:29950"/>
        <dbReference type="ChEBI" id="CHEBI:61963"/>
        <dbReference type="ChEBI" id="CHEBI:90618"/>
        <dbReference type="ChEBI" id="CHEBI:232372"/>
        <dbReference type="ChEBI" id="CHEBI:456215"/>
    </reaction>
</comment>
<dbReference type="CDD" id="cd11716">
    <property type="entry name" value="THUMP_ThiI"/>
    <property type="match status" value="1"/>
</dbReference>
<comment type="catalytic activity">
    <reaction evidence="8">
        <text>[ThiI sulfur-carrier protein]-S-sulfanyl-L-cysteine + a uridine in tRNA + 2 reduced [2Fe-2S]-[ferredoxin] + ATP + H(+) = [ThiI sulfur-carrier protein]-L-cysteine + a 4-thiouridine in tRNA + 2 oxidized [2Fe-2S]-[ferredoxin] + AMP + diphosphate</text>
        <dbReference type="Rhea" id="RHEA:24176"/>
        <dbReference type="Rhea" id="RHEA-COMP:10000"/>
        <dbReference type="Rhea" id="RHEA-COMP:10001"/>
        <dbReference type="Rhea" id="RHEA-COMP:13337"/>
        <dbReference type="Rhea" id="RHEA-COMP:13338"/>
        <dbReference type="Rhea" id="RHEA-COMP:13339"/>
        <dbReference type="Rhea" id="RHEA-COMP:13340"/>
        <dbReference type="ChEBI" id="CHEBI:15378"/>
        <dbReference type="ChEBI" id="CHEBI:29950"/>
        <dbReference type="ChEBI" id="CHEBI:30616"/>
        <dbReference type="ChEBI" id="CHEBI:33019"/>
        <dbReference type="ChEBI" id="CHEBI:33737"/>
        <dbReference type="ChEBI" id="CHEBI:33738"/>
        <dbReference type="ChEBI" id="CHEBI:61963"/>
        <dbReference type="ChEBI" id="CHEBI:65315"/>
        <dbReference type="ChEBI" id="CHEBI:136798"/>
        <dbReference type="ChEBI" id="CHEBI:456215"/>
        <dbReference type="EC" id="2.8.1.4"/>
    </reaction>
</comment>
<proteinExistence type="inferred from homology"/>
<evidence type="ECO:0000256" key="6">
    <source>
        <dbReference type="ARBA" id="ARBA00022884"/>
    </source>
</evidence>
<reference evidence="10 11" key="1">
    <citation type="journal article" date="2019" name="Int. J. Syst. Evol. Microbiol.">
        <title>The Global Catalogue of Microorganisms (GCM) 10K type strain sequencing project: providing services to taxonomists for standard genome sequencing and annotation.</title>
        <authorList>
            <consortium name="The Broad Institute Genomics Platform"/>
            <consortium name="The Broad Institute Genome Sequencing Center for Infectious Disease"/>
            <person name="Wu L."/>
            <person name="Ma J."/>
        </authorList>
    </citation>
    <scope>NUCLEOTIDE SEQUENCE [LARGE SCALE GENOMIC DNA]</scope>
    <source>
        <strain evidence="10 11">JCM 16327</strain>
    </source>
</reference>
<evidence type="ECO:0000256" key="3">
    <source>
        <dbReference type="ARBA" id="ARBA00022679"/>
    </source>
</evidence>
<dbReference type="Gene3D" id="3.30.2130.30">
    <property type="match status" value="1"/>
</dbReference>
<dbReference type="SMART" id="SM00981">
    <property type="entry name" value="THUMP"/>
    <property type="match status" value="1"/>
</dbReference>
<evidence type="ECO:0000256" key="4">
    <source>
        <dbReference type="ARBA" id="ARBA00022741"/>
    </source>
</evidence>
<dbReference type="GeneID" id="68572626"/>
<evidence type="ECO:0000256" key="1">
    <source>
        <dbReference type="ARBA" id="ARBA00022490"/>
    </source>
</evidence>
<dbReference type="GO" id="GO:0009229">
    <property type="term" value="P:thiamine diphosphate biosynthetic process"/>
    <property type="evidence" value="ECO:0007669"/>
    <property type="project" value="UniProtKB-UniRule"/>
</dbReference>
<evidence type="ECO:0000256" key="7">
    <source>
        <dbReference type="ARBA" id="ARBA00022977"/>
    </source>
</evidence>
<feature type="binding site" evidence="8">
    <location>
        <position position="301"/>
    </location>
    <ligand>
        <name>ATP</name>
        <dbReference type="ChEBI" id="CHEBI:30616"/>
    </ligand>
</feature>
<dbReference type="GO" id="GO:0052837">
    <property type="term" value="P:thiazole biosynthetic process"/>
    <property type="evidence" value="ECO:0007669"/>
    <property type="project" value="TreeGrafter"/>
</dbReference>
<feature type="binding site" evidence="8">
    <location>
        <position position="270"/>
    </location>
    <ligand>
        <name>ATP</name>
        <dbReference type="ChEBI" id="CHEBI:30616"/>
    </ligand>
</feature>